<organism evidence="1 2">
    <name type="scientific">Actinoallomurus vinaceus</name>
    <dbReference type="NCBI Taxonomy" id="1080074"/>
    <lineage>
        <taxon>Bacteria</taxon>
        <taxon>Bacillati</taxon>
        <taxon>Actinomycetota</taxon>
        <taxon>Actinomycetes</taxon>
        <taxon>Streptosporangiales</taxon>
        <taxon>Thermomonosporaceae</taxon>
        <taxon>Actinoallomurus</taxon>
    </lineage>
</organism>
<proteinExistence type="predicted"/>
<name>A0ABP8UG73_9ACTN</name>
<keyword evidence="2" id="KW-1185">Reference proteome</keyword>
<comment type="caution">
    <text evidence="1">The sequence shown here is derived from an EMBL/GenBank/DDBJ whole genome shotgun (WGS) entry which is preliminary data.</text>
</comment>
<protein>
    <submittedName>
        <fullName evidence="1">Uncharacterized protein</fullName>
    </submittedName>
</protein>
<dbReference type="Proteomes" id="UP001501442">
    <property type="component" value="Unassembled WGS sequence"/>
</dbReference>
<dbReference type="EMBL" id="BAABHK010000006">
    <property type="protein sequence ID" value="GAA4629144.1"/>
    <property type="molecule type" value="Genomic_DNA"/>
</dbReference>
<sequence length="89" mass="9789">MVEELETLSSKELHDRAIERAVRHLDVGFLWRLLRAIPAAEAVAGHPDQAEADVSHLSSMLNELVHAGGGDVADALRPLYIDYLSRTDS</sequence>
<gene>
    <name evidence="1" type="ORF">GCM10023196_048620</name>
</gene>
<reference evidence="2" key="1">
    <citation type="journal article" date="2019" name="Int. J. Syst. Evol. Microbiol.">
        <title>The Global Catalogue of Microorganisms (GCM) 10K type strain sequencing project: providing services to taxonomists for standard genome sequencing and annotation.</title>
        <authorList>
            <consortium name="The Broad Institute Genomics Platform"/>
            <consortium name="The Broad Institute Genome Sequencing Center for Infectious Disease"/>
            <person name="Wu L."/>
            <person name="Ma J."/>
        </authorList>
    </citation>
    <scope>NUCLEOTIDE SEQUENCE [LARGE SCALE GENOMIC DNA]</scope>
    <source>
        <strain evidence="2">JCM 17939</strain>
    </source>
</reference>
<evidence type="ECO:0000313" key="1">
    <source>
        <dbReference type="EMBL" id="GAA4629144.1"/>
    </source>
</evidence>
<evidence type="ECO:0000313" key="2">
    <source>
        <dbReference type="Proteomes" id="UP001501442"/>
    </source>
</evidence>
<accession>A0ABP8UG73</accession>